<dbReference type="Gene3D" id="2.170.130.10">
    <property type="entry name" value="TonB-dependent receptor, plug domain"/>
    <property type="match status" value="1"/>
</dbReference>
<comment type="caution">
    <text evidence="13">The sequence shown here is derived from an EMBL/GenBank/DDBJ whole genome shotgun (WGS) entry which is preliminary data.</text>
</comment>
<dbReference type="RefSeq" id="WP_099153272.1">
    <property type="nucleotide sequence ID" value="NZ_PDUD01000032.1"/>
</dbReference>
<evidence type="ECO:0000256" key="3">
    <source>
        <dbReference type="ARBA" id="ARBA00022452"/>
    </source>
</evidence>
<evidence type="ECO:0000256" key="5">
    <source>
        <dbReference type="ARBA" id="ARBA00023077"/>
    </source>
</evidence>
<comment type="subcellular location">
    <subcellularLocation>
        <location evidence="1 8">Cell outer membrane</location>
        <topology evidence="1 8">Multi-pass membrane protein</topology>
    </subcellularLocation>
</comment>
<feature type="signal peptide" evidence="10">
    <location>
        <begin position="1"/>
        <end position="42"/>
    </location>
</feature>
<accession>A0A2D0N4X7</accession>
<dbReference type="InterPro" id="IPR012910">
    <property type="entry name" value="Plug_dom"/>
</dbReference>
<evidence type="ECO:0000313" key="14">
    <source>
        <dbReference type="Proteomes" id="UP000223913"/>
    </source>
</evidence>
<keyword evidence="4 8" id="KW-0812">Transmembrane</keyword>
<dbReference type="NCBIfam" id="TIGR04057">
    <property type="entry name" value="SusC_RagA_signa"/>
    <property type="match status" value="1"/>
</dbReference>
<comment type="similarity">
    <text evidence="8 9">Belongs to the TonB-dependent receptor family.</text>
</comment>
<dbReference type="InterPro" id="IPR039426">
    <property type="entry name" value="TonB-dep_rcpt-like"/>
</dbReference>
<sequence>MQQNFTPELEQARLNKQKTLQRFAKELLLLSALILCSWAAGAQSSRTVTGQVMDENGEPLIGVTILVEGTSTGTITDVDGGFSIDVPDGAQSLSVSYIGYLTQDVEIGNQTRIEVTMEPDAIGLDEVVVIGYGTTKKKDLTGAVTSIDAEKLETTATSNMTDMLRANAPGLNVNFNASAKGISSADALEVRGQTNVRDAAANAPLIVLDGMLYSGDLADINPNDIASFDILKDASSAAIYGSRASNGVIIITTKKGKTGKPTINVSSSIGVATLSHARLDPMTGPQFIDWRIAGFESNERRQVDFPNYYDNPNNLPSGVSVDEWKSYDGSSASSDLVGIWLNRIGFSPIEIANYKAGNTIDWTQYEFQNGLRNDHNISISGRTDNISYYWSLGYVENEGYVVNEKFSAVRSRLNLEASITNWLKVGTNTQLAVRDESPIPSSTNLTNVTAYSSFYEDDGTTISYAPTGNISASRHPWLELVYRDRSTAINTLSSLIYGTVELPLGITFTHQFIPQFSFENQFNHWSSEHPEWGNQGGIAERLHRSKYEWQINNILKWDKTFDKHHFSVTLLQNAEKYQSWYDRVRRSQFQPSDVLGFNNIGGATNDVAIESDDQYETADALMARLNYTFNDRYMFTASYRRDGYSAFGQKHPHANFASAALGWIISEEPFFNINGLDLLKLRLSYGTNGNRSIGRYSALSDLATGRYVQVIDGQPQYVSQLYANRLANSDLKWERTGAYNIGIDFATARGRISGNFELYYMKTEDLLVQRTLPNVTGYFNVFTNLGQVDNRGFEISLNTVNVDNPGLTWRSNFILTHNTNKIVHLYGDMVDVEDENGNVIGQREADDVTNGWFIGHGIDQIWDYEVLGIWQSDEEDEAARYSREPGDFKLNDVNGDGVYTNDDKVFQGYTKPRYRVTLGNDVQVKNWNLSVKLYSYLGHFATNNHKRNNDVFYDRGASFDVPYWTPDNPNNEWARVESYESGFNVYENSSFIRLDNVALSYDVPASFLEKFRLSRMRMSVIAQNPYVWSPVWTWMDPENRGYTPTYYTFKLNLTL</sequence>
<evidence type="ECO:0000256" key="7">
    <source>
        <dbReference type="ARBA" id="ARBA00023237"/>
    </source>
</evidence>
<evidence type="ECO:0000313" key="13">
    <source>
        <dbReference type="EMBL" id="PHN03436.1"/>
    </source>
</evidence>
<dbReference type="InterPro" id="IPR023996">
    <property type="entry name" value="TonB-dep_OMP_SusC/RagA"/>
</dbReference>
<evidence type="ECO:0000259" key="11">
    <source>
        <dbReference type="Pfam" id="PF00593"/>
    </source>
</evidence>
<dbReference type="InterPro" id="IPR000531">
    <property type="entry name" value="Beta-barrel_TonB"/>
</dbReference>
<keyword evidence="14" id="KW-1185">Reference proteome</keyword>
<feature type="domain" description="TonB-dependent receptor plug" evidence="12">
    <location>
        <begin position="136"/>
        <end position="248"/>
    </location>
</feature>
<dbReference type="InterPro" id="IPR037066">
    <property type="entry name" value="Plug_dom_sf"/>
</dbReference>
<keyword evidence="7 8" id="KW-0998">Cell outer membrane</keyword>
<proteinExistence type="inferred from homology"/>
<evidence type="ECO:0000256" key="10">
    <source>
        <dbReference type="SAM" id="SignalP"/>
    </source>
</evidence>
<feature type="chain" id="PRO_5011999766" evidence="10">
    <location>
        <begin position="43"/>
        <end position="1055"/>
    </location>
</feature>
<dbReference type="SUPFAM" id="SSF49464">
    <property type="entry name" value="Carboxypeptidase regulatory domain-like"/>
    <property type="match status" value="1"/>
</dbReference>
<dbReference type="NCBIfam" id="TIGR04056">
    <property type="entry name" value="OMP_RagA_SusC"/>
    <property type="match status" value="1"/>
</dbReference>
<keyword evidence="5 9" id="KW-0798">TonB box</keyword>
<dbReference type="Pfam" id="PF13715">
    <property type="entry name" value="CarbopepD_reg_2"/>
    <property type="match status" value="1"/>
</dbReference>
<organism evidence="13 14">
    <name type="scientific">Flavilitoribacter nigricans (strain ATCC 23147 / DSM 23189 / NBRC 102662 / NCIMB 1420 / SS-2)</name>
    <name type="common">Lewinella nigricans</name>
    <dbReference type="NCBI Taxonomy" id="1122177"/>
    <lineage>
        <taxon>Bacteria</taxon>
        <taxon>Pseudomonadati</taxon>
        <taxon>Bacteroidota</taxon>
        <taxon>Saprospiria</taxon>
        <taxon>Saprospirales</taxon>
        <taxon>Lewinellaceae</taxon>
        <taxon>Flavilitoribacter</taxon>
    </lineage>
</organism>
<keyword evidence="2 8" id="KW-0813">Transport</keyword>
<dbReference type="AlphaFoldDB" id="A0A2D0N4X7"/>
<dbReference type="OrthoDB" id="9768177at2"/>
<dbReference type="GO" id="GO:0009279">
    <property type="term" value="C:cell outer membrane"/>
    <property type="evidence" value="ECO:0007669"/>
    <property type="project" value="UniProtKB-SubCell"/>
</dbReference>
<evidence type="ECO:0000256" key="2">
    <source>
        <dbReference type="ARBA" id="ARBA00022448"/>
    </source>
</evidence>
<evidence type="ECO:0000256" key="6">
    <source>
        <dbReference type="ARBA" id="ARBA00023136"/>
    </source>
</evidence>
<evidence type="ECO:0000256" key="1">
    <source>
        <dbReference type="ARBA" id="ARBA00004571"/>
    </source>
</evidence>
<keyword evidence="10" id="KW-0732">Signal</keyword>
<dbReference type="Pfam" id="PF07715">
    <property type="entry name" value="Plug"/>
    <property type="match status" value="1"/>
</dbReference>
<evidence type="ECO:0000256" key="8">
    <source>
        <dbReference type="PROSITE-ProRule" id="PRU01360"/>
    </source>
</evidence>
<evidence type="ECO:0000259" key="12">
    <source>
        <dbReference type="Pfam" id="PF07715"/>
    </source>
</evidence>
<dbReference type="InterPro" id="IPR008969">
    <property type="entry name" value="CarboxyPept-like_regulatory"/>
</dbReference>
<dbReference type="EMBL" id="PDUD01000032">
    <property type="protein sequence ID" value="PHN03436.1"/>
    <property type="molecule type" value="Genomic_DNA"/>
</dbReference>
<dbReference type="SUPFAM" id="SSF56935">
    <property type="entry name" value="Porins"/>
    <property type="match status" value="1"/>
</dbReference>
<dbReference type="InterPro" id="IPR023997">
    <property type="entry name" value="TonB-dep_OMP_SusC/RagA_CS"/>
</dbReference>
<reference evidence="13 14" key="1">
    <citation type="submission" date="2017-10" db="EMBL/GenBank/DDBJ databases">
        <title>The draft genome sequence of Lewinella nigricans NBRC 102662.</title>
        <authorList>
            <person name="Wang K."/>
        </authorList>
    </citation>
    <scope>NUCLEOTIDE SEQUENCE [LARGE SCALE GENOMIC DNA]</scope>
    <source>
        <strain evidence="13 14">NBRC 102662</strain>
    </source>
</reference>
<dbReference type="Gene3D" id="2.60.40.1120">
    <property type="entry name" value="Carboxypeptidase-like, regulatory domain"/>
    <property type="match status" value="1"/>
</dbReference>
<feature type="domain" description="TonB-dependent receptor-like beta-barrel" evidence="11">
    <location>
        <begin position="446"/>
        <end position="818"/>
    </location>
</feature>
<dbReference type="Gene3D" id="2.40.170.20">
    <property type="entry name" value="TonB-dependent receptor, beta-barrel domain"/>
    <property type="match status" value="1"/>
</dbReference>
<dbReference type="FunFam" id="2.60.40.1120:FF:000003">
    <property type="entry name" value="Outer membrane protein Omp121"/>
    <property type="match status" value="1"/>
</dbReference>
<keyword evidence="6 8" id="KW-0472">Membrane</keyword>
<protein>
    <submittedName>
        <fullName evidence="13">SusC/RagA family TonB-linked outer membrane protein</fullName>
    </submittedName>
</protein>
<dbReference type="PROSITE" id="PS52016">
    <property type="entry name" value="TONB_DEPENDENT_REC_3"/>
    <property type="match status" value="1"/>
</dbReference>
<keyword evidence="3 8" id="KW-1134">Transmembrane beta strand</keyword>
<name>A0A2D0N4X7_FLAN2</name>
<dbReference type="Pfam" id="PF00593">
    <property type="entry name" value="TonB_dep_Rec_b-barrel"/>
    <property type="match status" value="1"/>
</dbReference>
<evidence type="ECO:0000256" key="4">
    <source>
        <dbReference type="ARBA" id="ARBA00022692"/>
    </source>
</evidence>
<dbReference type="InterPro" id="IPR036942">
    <property type="entry name" value="Beta-barrel_TonB_sf"/>
</dbReference>
<gene>
    <name evidence="13" type="ORF">CRP01_27530</name>
</gene>
<dbReference type="Proteomes" id="UP000223913">
    <property type="component" value="Unassembled WGS sequence"/>
</dbReference>
<evidence type="ECO:0000256" key="9">
    <source>
        <dbReference type="RuleBase" id="RU003357"/>
    </source>
</evidence>